<accession>A0A6H0S320</accession>
<evidence type="ECO:0000313" key="2">
    <source>
        <dbReference type="EMBL" id="QIV81873.1"/>
    </source>
</evidence>
<protein>
    <recommendedName>
        <fullName evidence="4">PE-PGRS family protein</fullName>
    </recommendedName>
</protein>
<dbReference type="RefSeq" id="WP_168142422.1">
    <property type="nucleotide sequence ID" value="NZ_CP038799.1"/>
</dbReference>
<evidence type="ECO:0008006" key="4">
    <source>
        <dbReference type="Google" id="ProtNLM"/>
    </source>
</evidence>
<evidence type="ECO:0000256" key="1">
    <source>
        <dbReference type="SAM" id="SignalP"/>
    </source>
</evidence>
<dbReference type="EMBL" id="CP038799">
    <property type="protein sequence ID" value="QIV81873.1"/>
    <property type="molecule type" value="Genomic_DNA"/>
</dbReference>
<gene>
    <name evidence="2" type="ORF">EXE63_14015</name>
</gene>
<feature type="signal peptide" evidence="1">
    <location>
        <begin position="1"/>
        <end position="25"/>
    </location>
</feature>
<name>A0A6H0S320_9MYCO</name>
<proteinExistence type="predicted"/>
<sequence>MAERTRRVAVVTAAAATATALTVGAAAPTPPPRPEEHYLRVVEQQVDLSAAVSPFGPPGSLSDVTGGSGQAAYNTFQEFIAAYERALAGVNLAGGFGLNIENLLGQIPTAFLDDILGAIPIDLGSVLTPILGGLVTPLLINILDLLNITDAQGNITLSAVLGLVGLDLSDPLNLAGLNIPGSTSSPG</sequence>
<feature type="chain" id="PRO_5026039435" description="PE-PGRS family protein" evidence="1">
    <location>
        <begin position="26"/>
        <end position="187"/>
    </location>
</feature>
<dbReference type="Proteomes" id="UP000501849">
    <property type="component" value="Chromosome"/>
</dbReference>
<evidence type="ECO:0000313" key="3">
    <source>
        <dbReference type="Proteomes" id="UP000501849"/>
    </source>
</evidence>
<dbReference type="KEGG" id="mfre:EXE63_14015"/>
<organism evidence="2 3">
    <name type="scientific">Mycolicibacterium frederiksbergense</name>
    <dbReference type="NCBI Taxonomy" id="117567"/>
    <lineage>
        <taxon>Bacteria</taxon>
        <taxon>Bacillati</taxon>
        <taxon>Actinomycetota</taxon>
        <taxon>Actinomycetes</taxon>
        <taxon>Mycobacteriales</taxon>
        <taxon>Mycobacteriaceae</taxon>
        <taxon>Mycolicibacterium</taxon>
    </lineage>
</organism>
<keyword evidence="3" id="KW-1185">Reference proteome</keyword>
<keyword evidence="1" id="KW-0732">Signal</keyword>
<dbReference type="AlphaFoldDB" id="A0A6H0S320"/>
<reference evidence="2 3" key="1">
    <citation type="submission" date="2019-04" db="EMBL/GenBank/DDBJ databases">
        <title>Draft, Whole-Genome Sequence of the Anthracene-degrading Mycobacterium frederiksbergense LB501T, Isolated from a Polycyclic Aromatic Hydrocarbon (PAH)-Contaminated Soil.</title>
        <authorList>
            <person name="Augelletti F."/>
        </authorList>
    </citation>
    <scope>NUCLEOTIDE SEQUENCE [LARGE SCALE GENOMIC DNA]</scope>
    <source>
        <strain evidence="2 3">LB 501T</strain>
    </source>
</reference>